<accession>X1CLH6</accession>
<dbReference type="Gene3D" id="3.40.50.300">
    <property type="entry name" value="P-loop containing nucleotide triphosphate hydrolases"/>
    <property type="match status" value="1"/>
</dbReference>
<organism evidence="1">
    <name type="scientific">marine sediment metagenome</name>
    <dbReference type="NCBI Taxonomy" id="412755"/>
    <lineage>
        <taxon>unclassified sequences</taxon>
        <taxon>metagenomes</taxon>
        <taxon>ecological metagenomes</taxon>
    </lineage>
</organism>
<dbReference type="InterPro" id="IPR027417">
    <property type="entry name" value="P-loop_NTPase"/>
</dbReference>
<proteinExistence type="predicted"/>
<comment type="caution">
    <text evidence="1">The sequence shown here is derived from an EMBL/GenBank/DDBJ whole genome shotgun (WGS) entry which is preliminary data.</text>
</comment>
<name>X1CLH6_9ZZZZ</name>
<evidence type="ECO:0000313" key="1">
    <source>
        <dbReference type="EMBL" id="GAH08602.1"/>
    </source>
</evidence>
<feature type="non-terminal residue" evidence="1">
    <location>
        <position position="127"/>
    </location>
</feature>
<dbReference type="EMBL" id="BART01038889">
    <property type="protein sequence ID" value="GAH08602.1"/>
    <property type="molecule type" value="Genomic_DNA"/>
</dbReference>
<gene>
    <name evidence="1" type="ORF">S01H4_64237</name>
</gene>
<protein>
    <submittedName>
        <fullName evidence="1">Uncharacterized protein</fullName>
    </submittedName>
</protein>
<dbReference type="AlphaFoldDB" id="X1CLH6"/>
<reference evidence="1" key="1">
    <citation type="journal article" date="2014" name="Front. Microbiol.">
        <title>High frequency of phylogenetically diverse reductive dehalogenase-homologous genes in deep subseafloor sedimentary metagenomes.</title>
        <authorList>
            <person name="Kawai M."/>
            <person name="Futagami T."/>
            <person name="Toyoda A."/>
            <person name="Takaki Y."/>
            <person name="Nishi S."/>
            <person name="Hori S."/>
            <person name="Arai W."/>
            <person name="Tsubouchi T."/>
            <person name="Morono Y."/>
            <person name="Uchiyama I."/>
            <person name="Ito T."/>
            <person name="Fujiyama A."/>
            <person name="Inagaki F."/>
            <person name="Takami H."/>
        </authorList>
    </citation>
    <scope>NUCLEOTIDE SEQUENCE</scope>
    <source>
        <strain evidence="1">Expedition CK06-06</strain>
    </source>
</reference>
<sequence>FESMKAKISLVFTLKGKKFQVTRVLTKSKKGSISQTQCEFAELDNGQKFSLAVGPSNVDPLIVKTIGFKYSELTSSNIIAQKKLDKISKLSPQQWKDLFNEFLNLKGFSNAITELKEEYSKLSSTLE</sequence>
<feature type="non-terminal residue" evidence="1">
    <location>
        <position position="1"/>
    </location>
</feature>